<accession>A0A413N9K7</accession>
<dbReference type="AlphaFoldDB" id="A0A413N9K7"/>
<proteinExistence type="predicted"/>
<comment type="caution">
    <text evidence="1">The sequence shown here is derived from an EMBL/GenBank/DDBJ whole genome shotgun (WGS) entry which is preliminary data.</text>
</comment>
<dbReference type="Proteomes" id="UP000283684">
    <property type="component" value="Unassembled WGS sequence"/>
</dbReference>
<evidence type="ECO:0000313" key="1">
    <source>
        <dbReference type="EMBL" id="RGZ45205.1"/>
    </source>
</evidence>
<evidence type="ECO:0000313" key="2">
    <source>
        <dbReference type="Proteomes" id="UP000283684"/>
    </source>
</evidence>
<dbReference type="EMBL" id="QSEE01000022">
    <property type="protein sequence ID" value="RGZ45205.1"/>
    <property type="molecule type" value="Genomic_DNA"/>
</dbReference>
<name>A0A413N9K7_BACUN</name>
<sequence length="78" mass="8706">MLRICYTQIVCLCIAIDYQGIIIYAKSIDLNCCPLAFIGNCSTFVVACANEPSNVERWEHRTINKVPKRGKIPSTTAL</sequence>
<protein>
    <submittedName>
        <fullName evidence="1">Uncharacterized protein</fullName>
    </submittedName>
</protein>
<organism evidence="1 2">
    <name type="scientific">Bacteroides uniformis</name>
    <dbReference type="NCBI Taxonomy" id="820"/>
    <lineage>
        <taxon>Bacteria</taxon>
        <taxon>Pseudomonadati</taxon>
        <taxon>Bacteroidota</taxon>
        <taxon>Bacteroidia</taxon>
        <taxon>Bacteroidales</taxon>
        <taxon>Bacteroidaceae</taxon>
        <taxon>Bacteroides</taxon>
    </lineage>
</organism>
<reference evidence="1 2" key="1">
    <citation type="submission" date="2018-08" db="EMBL/GenBank/DDBJ databases">
        <title>A genome reference for cultivated species of the human gut microbiota.</title>
        <authorList>
            <person name="Zou Y."/>
            <person name="Xue W."/>
            <person name="Luo G."/>
        </authorList>
    </citation>
    <scope>NUCLEOTIDE SEQUENCE [LARGE SCALE GENOMIC DNA]</scope>
    <source>
        <strain evidence="1 2">AM50-4</strain>
    </source>
</reference>
<gene>
    <name evidence="1" type="ORF">DW988_17855</name>
</gene>